<dbReference type="VEuPathDB" id="FungiDB:RhiirA1_470248"/>
<gene>
    <name evidence="1" type="ORF">RhiirA1_470248</name>
</gene>
<reference evidence="1 2" key="1">
    <citation type="submission" date="2017-10" db="EMBL/GenBank/DDBJ databases">
        <title>Extensive intraspecific genome diversity in a model arbuscular mycorrhizal fungus.</title>
        <authorList>
            <person name="Chen E.C.H."/>
            <person name="Morin E."/>
            <person name="Baudet D."/>
            <person name="Noel J."/>
            <person name="Ndikumana S."/>
            <person name="Charron P."/>
            <person name="St-Onge C."/>
            <person name="Giorgi J."/>
            <person name="Grigoriev I.V."/>
            <person name="Roux C."/>
            <person name="Martin F.M."/>
            <person name="Corradi N."/>
        </authorList>
    </citation>
    <scope>NUCLEOTIDE SEQUENCE [LARGE SCALE GENOMIC DNA]</scope>
    <source>
        <strain evidence="1 2">A1</strain>
    </source>
</reference>
<protein>
    <submittedName>
        <fullName evidence="1">Uncharacterized protein</fullName>
    </submittedName>
</protein>
<sequence>MVRKIRSRWVCSLEGYGDLGVGGTSSSIGSCFGRDEEASSVFRRSQNSNRQYYEKVFGSHDLLEFSKIMVGKIIFMAREIIRLRKVVSKRKPY</sequence>
<evidence type="ECO:0000313" key="1">
    <source>
        <dbReference type="EMBL" id="PKC58914.1"/>
    </source>
</evidence>
<accession>A0A2N0R6H5</accession>
<dbReference type="EMBL" id="LLXH01001438">
    <property type="protein sequence ID" value="PKC58914.1"/>
    <property type="molecule type" value="Genomic_DNA"/>
</dbReference>
<dbReference type="AlphaFoldDB" id="A0A2N0R6H5"/>
<dbReference type="Proteomes" id="UP000232688">
    <property type="component" value="Unassembled WGS sequence"/>
</dbReference>
<dbReference type="PROSITE" id="PS51257">
    <property type="entry name" value="PROKAR_LIPOPROTEIN"/>
    <property type="match status" value="1"/>
</dbReference>
<proteinExistence type="predicted"/>
<reference evidence="1 2" key="2">
    <citation type="submission" date="2017-10" db="EMBL/GenBank/DDBJ databases">
        <title>Genome analyses suggest a sexual origin of heterokaryosis in a supposedly ancient asexual fungus.</title>
        <authorList>
            <person name="Corradi N."/>
            <person name="Sedzielewska K."/>
            <person name="Noel J."/>
            <person name="Charron P."/>
            <person name="Farinelli L."/>
            <person name="Marton T."/>
            <person name="Kruger M."/>
            <person name="Pelin A."/>
            <person name="Brachmann A."/>
            <person name="Corradi N."/>
        </authorList>
    </citation>
    <scope>NUCLEOTIDE SEQUENCE [LARGE SCALE GENOMIC DNA]</scope>
    <source>
        <strain evidence="1 2">A1</strain>
    </source>
</reference>
<evidence type="ECO:0000313" key="2">
    <source>
        <dbReference type="Proteomes" id="UP000232688"/>
    </source>
</evidence>
<comment type="caution">
    <text evidence="1">The sequence shown here is derived from an EMBL/GenBank/DDBJ whole genome shotgun (WGS) entry which is preliminary data.</text>
</comment>
<name>A0A2N0R6H5_9GLOM</name>
<organism evidence="1 2">
    <name type="scientific">Rhizophagus irregularis</name>
    <dbReference type="NCBI Taxonomy" id="588596"/>
    <lineage>
        <taxon>Eukaryota</taxon>
        <taxon>Fungi</taxon>
        <taxon>Fungi incertae sedis</taxon>
        <taxon>Mucoromycota</taxon>
        <taxon>Glomeromycotina</taxon>
        <taxon>Glomeromycetes</taxon>
        <taxon>Glomerales</taxon>
        <taxon>Glomeraceae</taxon>
        <taxon>Rhizophagus</taxon>
    </lineage>
</organism>